<reference evidence="3" key="1">
    <citation type="submission" date="2023-08" db="EMBL/GenBank/DDBJ databases">
        <authorList>
            <person name="Audoor S."/>
            <person name="Bilcke G."/>
        </authorList>
    </citation>
    <scope>NUCLEOTIDE SEQUENCE</scope>
</reference>
<dbReference type="Pfam" id="PF13716">
    <property type="entry name" value="CRAL_TRIO_2"/>
    <property type="match status" value="1"/>
</dbReference>
<gene>
    <name evidence="3" type="ORF">CYCCA115_LOCUS5732</name>
</gene>
<keyword evidence="4" id="KW-1185">Reference proteome</keyword>
<name>A0AAD2FGR1_9STRA</name>
<evidence type="ECO:0000313" key="4">
    <source>
        <dbReference type="Proteomes" id="UP001295423"/>
    </source>
</evidence>
<dbReference type="Pfam" id="PF20710">
    <property type="entry name" value="DUF6824"/>
    <property type="match status" value="1"/>
</dbReference>
<evidence type="ECO:0000259" key="2">
    <source>
        <dbReference type="Pfam" id="PF20710"/>
    </source>
</evidence>
<sequence length="447" mass="51619">MRAGHLQRRQNHEGNEMKETEEFLAAEMNKLSAQERAKVLDDLHCVGEELQETPEMIQQSLSEFDYLVQNCDDRIYSIAVNQNRAYVEDSEFRLKFLRANMYDTRKSVHQMMSFLNQKALYFGEDKVAHDIAASDLNEDEVELMRSGFFQIQDGRDRNGRVMVYHSVTRIPSQCTIEKMVRVMYHLFYNILTSIQEAQKKGIIMIYYDESKGRDNSKPPGFNFLSTSHHFGNSLPIHISALHLCLHSSPGSLALHNRLLKFLLKALPQSTRTRARLHYGSDLERQYKLQGYGIPLDTFPVDSGGNIRVEIQNAWCKGYMDEGSTIGQQGGHKNATITLIFGGIWQTDILFGRGRLVQYHHGNVRFREFLDEHIEEYENLPRNQRRKASVGYTRELVSNGNRFLKENGNDGWIVCDFEEAVGKVLQFYRTSRRNRKYMSSGTEAGYIG</sequence>
<dbReference type="SUPFAM" id="SSF52087">
    <property type="entry name" value="CRAL/TRIO domain"/>
    <property type="match status" value="1"/>
</dbReference>
<comment type="caution">
    <text evidence="3">The sequence shown here is derived from an EMBL/GenBank/DDBJ whole genome shotgun (WGS) entry which is preliminary data.</text>
</comment>
<dbReference type="Proteomes" id="UP001295423">
    <property type="component" value="Unassembled WGS sequence"/>
</dbReference>
<dbReference type="AlphaFoldDB" id="A0AAD2FGR1"/>
<feature type="domain" description="DUF6824" evidence="2">
    <location>
        <begin position="347"/>
        <end position="428"/>
    </location>
</feature>
<evidence type="ECO:0000259" key="1">
    <source>
        <dbReference type="Pfam" id="PF13716"/>
    </source>
</evidence>
<dbReference type="InterPro" id="IPR049227">
    <property type="entry name" value="DUF6824"/>
</dbReference>
<accession>A0AAD2FGR1</accession>
<protein>
    <recommendedName>
        <fullName evidence="5">CRAL-TRIO domain-containing protein</fullName>
    </recommendedName>
</protein>
<dbReference type="Gene3D" id="3.40.525.10">
    <property type="entry name" value="CRAL-TRIO lipid binding domain"/>
    <property type="match status" value="1"/>
</dbReference>
<feature type="domain" description="CRAL-TRIO" evidence="1">
    <location>
        <begin position="165"/>
        <end position="285"/>
    </location>
</feature>
<dbReference type="SUPFAM" id="SSF46938">
    <property type="entry name" value="CRAL/TRIO N-terminal domain"/>
    <property type="match status" value="1"/>
</dbReference>
<dbReference type="InterPro" id="IPR036865">
    <property type="entry name" value="CRAL-TRIO_dom_sf"/>
</dbReference>
<dbReference type="InterPro" id="IPR001251">
    <property type="entry name" value="CRAL-TRIO_dom"/>
</dbReference>
<dbReference type="EMBL" id="CAKOGP040000668">
    <property type="protein sequence ID" value="CAJ1937614.1"/>
    <property type="molecule type" value="Genomic_DNA"/>
</dbReference>
<organism evidence="3 4">
    <name type="scientific">Cylindrotheca closterium</name>
    <dbReference type="NCBI Taxonomy" id="2856"/>
    <lineage>
        <taxon>Eukaryota</taxon>
        <taxon>Sar</taxon>
        <taxon>Stramenopiles</taxon>
        <taxon>Ochrophyta</taxon>
        <taxon>Bacillariophyta</taxon>
        <taxon>Bacillariophyceae</taxon>
        <taxon>Bacillariophycidae</taxon>
        <taxon>Bacillariales</taxon>
        <taxon>Bacillariaceae</taxon>
        <taxon>Cylindrotheca</taxon>
    </lineage>
</organism>
<proteinExistence type="predicted"/>
<dbReference type="InterPro" id="IPR036273">
    <property type="entry name" value="CRAL/TRIO_N_dom_sf"/>
</dbReference>
<evidence type="ECO:0008006" key="5">
    <source>
        <dbReference type="Google" id="ProtNLM"/>
    </source>
</evidence>
<evidence type="ECO:0000313" key="3">
    <source>
        <dbReference type="EMBL" id="CAJ1937614.1"/>
    </source>
</evidence>
<dbReference type="Gene3D" id="1.10.8.20">
    <property type="entry name" value="N-terminal domain of phosphatidylinositol transfer protein sec14p"/>
    <property type="match status" value="1"/>
</dbReference>